<dbReference type="GO" id="GO:0005667">
    <property type="term" value="C:transcription regulator complex"/>
    <property type="evidence" value="ECO:0007669"/>
    <property type="project" value="TreeGrafter"/>
</dbReference>
<keyword evidence="2" id="KW-0539">Nucleus</keyword>
<feature type="region of interest" description="Disordered" evidence="4">
    <location>
        <begin position="193"/>
        <end position="252"/>
    </location>
</feature>
<evidence type="ECO:0000259" key="5">
    <source>
        <dbReference type="Pfam" id="PF02437"/>
    </source>
</evidence>
<dbReference type="Gene3D" id="3.10.260.20">
    <property type="entry name" value="Ski"/>
    <property type="match status" value="1"/>
</dbReference>
<accession>A0A4Z2D363</accession>
<dbReference type="InterPro" id="IPR009061">
    <property type="entry name" value="DNA-bd_dom_put_sf"/>
</dbReference>
<dbReference type="CDD" id="cd21081">
    <property type="entry name" value="DHD_Dac"/>
    <property type="match status" value="1"/>
</dbReference>
<gene>
    <name evidence="6" type="ORF">EWB00_005050</name>
</gene>
<dbReference type="InterPro" id="IPR037000">
    <property type="entry name" value="Ski_DNA-bd_sf"/>
</dbReference>
<dbReference type="PANTHER" id="PTHR12577">
    <property type="entry name" value="DACHSHUND"/>
    <property type="match status" value="1"/>
</dbReference>
<keyword evidence="7" id="KW-1185">Reference proteome</keyword>
<dbReference type="InterPro" id="IPR003380">
    <property type="entry name" value="SKI/SNO/DAC"/>
</dbReference>
<dbReference type="PANTHER" id="PTHR12577:SF6">
    <property type="entry name" value="DACHSHUND, ISOFORM B"/>
    <property type="match status" value="1"/>
</dbReference>
<name>A0A4Z2D363_SCHJA</name>
<dbReference type="AlphaFoldDB" id="A0A4Z2D363"/>
<evidence type="ECO:0000313" key="6">
    <source>
        <dbReference type="EMBL" id="TNN10954.1"/>
    </source>
</evidence>
<dbReference type="OrthoDB" id="6436112at2759"/>
<feature type="region of interest" description="Disordered" evidence="4">
    <location>
        <begin position="564"/>
        <end position="588"/>
    </location>
</feature>
<dbReference type="Pfam" id="PF02437">
    <property type="entry name" value="Ski_Sno_DHD"/>
    <property type="match status" value="1"/>
</dbReference>
<comment type="similarity">
    <text evidence="3">Belongs to the DACH/dachshund family.</text>
</comment>
<comment type="caution">
    <text evidence="6">The sequence shown here is derived from an EMBL/GenBank/DDBJ whole genome shotgun (WGS) entry which is preliminary data.</text>
</comment>
<comment type="subcellular location">
    <subcellularLocation>
        <location evidence="1">Nucleus</location>
    </subcellularLocation>
</comment>
<dbReference type="GO" id="GO:0000981">
    <property type="term" value="F:DNA-binding transcription factor activity, RNA polymerase II-specific"/>
    <property type="evidence" value="ECO:0007669"/>
    <property type="project" value="TreeGrafter"/>
</dbReference>
<reference evidence="6 7" key="1">
    <citation type="submission" date="2019-03" db="EMBL/GenBank/DDBJ databases">
        <title>An improved genome assembly of the fluke Schistosoma japonicum.</title>
        <authorList>
            <person name="Hu W."/>
            <person name="Luo F."/>
            <person name="Yin M."/>
            <person name="Mo X."/>
            <person name="Sun C."/>
            <person name="Wu Q."/>
            <person name="Zhu B."/>
            <person name="Xiang M."/>
            <person name="Wang J."/>
            <person name="Wang Y."/>
            <person name="Zhang T."/>
            <person name="Xu B."/>
            <person name="Zheng H."/>
            <person name="Feng Z."/>
        </authorList>
    </citation>
    <scope>NUCLEOTIDE SEQUENCE [LARGE SCALE GENOMIC DNA]</scope>
    <source>
        <strain evidence="6">HuSjv2</strain>
        <tissue evidence="6">Worms</tissue>
    </source>
</reference>
<evidence type="ECO:0000256" key="2">
    <source>
        <dbReference type="ARBA" id="ARBA00023242"/>
    </source>
</evidence>
<feature type="domain" description="SKI/SNO/DAC" evidence="5">
    <location>
        <begin position="86"/>
        <end position="193"/>
    </location>
</feature>
<dbReference type="FunFam" id="3.10.260.20:FF:000001">
    <property type="entry name" value="Dachshund homolog 1"/>
    <property type="match status" value="1"/>
</dbReference>
<organism evidence="6 7">
    <name type="scientific">Schistosoma japonicum</name>
    <name type="common">Blood fluke</name>
    <dbReference type="NCBI Taxonomy" id="6182"/>
    <lineage>
        <taxon>Eukaryota</taxon>
        <taxon>Metazoa</taxon>
        <taxon>Spiralia</taxon>
        <taxon>Lophotrochozoa</taxon>
        <taxon>Platyhelminthes</taxon>
        <taxon>Trematoda</taxon>
        <taxon>Digenea</taxon>
        <taxon>Strigeidida</taxon>
        <taxon>Schistosomatoidea</taxon>
        <taxon>Schistosomatidae</taxon>
        <taxon>Schistosoma</taxon>
    </lineage>
</organism>
<dbReference type="SUPFAM" id="SSF46955">
    <property type="entry name" value="Putative DNA-binding domain"/>
    <property type="match status" value="1"/>
</dbReference>
<feature type="compositionally biased region" description="Polar residues" evidence="4">
    <location>
        <begin position="243"/>
        <end position="252"/>
    </location>
</feature>
<evidence type="ECO:0000256" key="4">
    <source>
        <dbReference type="SAM" id="MobiDB-lite"/>
    </source>
</evidence>
<dbReference type="STRING" id="6182.A0A4Z2D363"/>
<proteinExistence type="inferred from homology"/>
<sequence>MLDKFTHYKNVLNTDDKLSTDIMDLSSKISSKDSMNFENILALKLCQPDHNSLYLNHNNMNEASNTNDGVQLLSSSSTSSKSLAYCTPNPVPNLPENNHVHFLEYRGAHLAAFTVNGRDLICLPQAFELFLKHLVGGLHTVYTKLKRLDIIPVVCNVEQVRILRGLGAIQPGVNRCKLIAPQEFDILYADCTNSSSRPGRPSKRLAGIETPTPSSVLGSCYDNDSGESTPKQSRNCTNEDDNSGNNKSQPEQTSWPYCAYPLLNSSEFISPLFLKAKVFGHLESVYSSFMKHALLNYQNNLEHEHNSSVSTKHKSVYDGTENVAIPSSGLHRLFTSNVITHSSQHSVTSFLPEDRMNSSIESKTMKNFNQTSNYQQLFDSKLQYFLNQFIEMNYHWKSMHHSKDSSTSVLNSIDSQSKLKLNNYSDYYQHRSNSLFNMNISDSLKYHKSSSPVPTLFSQDSFKEVFQKVMPTTPTNDYCNNDIESFYKPQSSNISNSLEYLEDLKLHKPSSLNFSVEQIKMDPKYPTLHESNHNEEKLCNDNSKCLSFDFKSKEIILRKKNDNCDDKDNEYSDAEEDDVGNNRCDNNEVGKANQNTDISKTLTVLNHYYWWLQCMSHEFPHEKSSTIHESNEPVFADFSSSACYTNNDSLNNNQAL</sequence>
<protein>
    <submittedName>
        <fullName evidence="6">Dachshund-like protein 1</fullName>
    </submittedName>
</protein>
<dbReference type="InterPro" id="IPR052417">
    <property type="entry name" value="Dachshund_domain"/>
</dbReference>
<evidence type="ECO:0000256" key="1">
    <source>
        <dbReference type="ARBA" id="ARBA00004123"/>
    </source>
</evidence>
<evidence type="ECO:0000256" key="3">
    <source>
        <dbReference type="ARBA" id="ARBA00038192"/>
    </source>
</evidence>
<feature type="compositionally biased region" description="Polar residues" evidence="4">
    <location>
        <begin position="226"/>
        <end position="236"/>
    </location>
</feature>
<evidence type="ECO:0000313" key="7">
    <source>
        <dbReference type="Proteomes" id="UP000311919"/>
    </source>
</evidence>
<dbReference type="EMBL" id="SKCS01000333">
    <property type="protein sequence ID" value="TNN10954.1"/>
    <property type="molecule type" value="Genomic_DNA"/>
</dbReference>
<dbReference type="GO" id="GO:0005634">
    <property type="term" value="C:nucleus"/>
    <property type="evidence" value="ECO:0007669"/>
    <property type="project" value="UniProtKB-SubCell"/>
</dbReference>
<dbReference type="Proteomes" id="UP000311919">
    <property type="component" value="Unassembled WGS sequence"/>
</dbReference>
<dbReference type="GO" id="GO:0000978">
    <property type="term" value="F:RNA polymerase II cis-regulatory region sequence-specific DNA binding"/>
    <property type="evidence" value="ECO:0007669"/>
    <property type="project" value="TreeGrafter"/>
</dbReference>